<comment type="caution">
    <text evidence="1">The sequence shown here is derived from an EMBL/GenBank/DDBJ whole genome shotgun (WGS) entry which is preliminary data.</text>
</comment>
<name>A0ACA9P454_9GLOM</name>
<accession>A0ACA9P454</accession>
<evidence type="ECO:0000313" key="2">
    <source>
        <dbReference type="Proteomes" id="UP000789860"/>
    </source>
</evidence>
<organism evidence="1 2">
    <name type="scientific">Scutellospora calospora</name>
    <dbReference type="NCBI Taxonomy" id="85575"/>
    <lineage>
        <taxon>Eukaryota</taxon>
        <taxon>Fungi</taxon>
        <taxon>Fungi incertae sedis</taxon>
        <taxon>Mucoromycota</taxon>
        <taxon>Glomeromycotina</taxon>
        <taxon>Glomeromycetes</taxon>
        <taxon>Diversisporales</taxon>
        <taxon>Gigasporaceae</taxon>
        <taxon>Scutellospora</taxon>
    </lineage>
</organism>
<feature type="non-terminal residue" evidence="1">
    <location>
        <position position="1"/>
    </location>
</feature>
<evidence type="ECO:0000313" key="1">
    <source>
        <dbReference type="EMBL" id="CAG8689854.1"/>
    </source>
</evidence>
<protein>
    <submittedName>
        <fullName evidence="1">6526_t:CDS:1</fullName>
    </submittedName>
</protein>
<dbReference type="Proteomes" id="UP000789860">
    <property type="component" value="Unassembled WGS sequence"/>
</dbReference>
<keyword evidence="2" id="KW-1185">Reference proteome</keyword>
<proteinExistence type="predicted"/>
<sequence>LLNQELTGININRFRFKLSAFADDLTVGISSLDDWNKFHELLKLYKSASNAKINTNKSKLVPLTDSASHMKLPGEEKFKKLKDKESIKILGFTIDKRGQPGDLWQEMTQDFEEIIKILNKVKPSNESRICFARSYIWSKIWYPASLLPPNREEILKLSDLITQWINVESSLNDIEIPTLENILDARFVLIWIKLLTTNNLWANIERSLIESKLKMNNQSITTLTTQS</sequence>
<feature type="non-terminal residue" evidence="1">
    <location>
        <position position="227"/>
    </location>
</feature>
<dbReference type="EMBL" id="CAJVPM010035349">
    <property type="protein sequence ID" value="CAG8689854.1"/>
    <property type="molecule type" value="Genomic_DNA"/>
</dbReference>
<reference evidence="1" key="1">
    <citation type="submission" date="2021-06" db="EMBL/GenBank/DDBJ databases">
        <authorList>
            <person name="Kallberg Y."/>
            <person name="Tangrot J."/>
            <person name="Rosling A."/>
        </authorList>
    </citation>
    <scope>NUCLEOTIDE SEQUENCE</scope>
    <source>
        <strain evidence="1">AU212A</strain>
    </source>
</reference>
<gene>
    <name evidence="1" type="ORF">SCALOS_LOCUS10085</name>
</gene>